<dbReference type="EMBL" id="JAENHL010000006">
    <property type="protein sequence ID" value="MBK1865785.1"/>
    <property type="molecule type" value="Genomic_DNA"/>
</dbReference>
<proteinExistence type="predicted"/>
<dbReference type="Proteomes" id="UP000616151">
    <property type="component" value="Unassembled WGS sequence"/>
</dbReference>
<gene>
    <name evidence="1" type="ORF">JHL16_05430</name>
</gene>
<reference evidence="1" key="1">
    <citation type="submission" date="2021-01" db="EMBL/GenBank/DDBJ databases">
        <authorList>
            <person name="Sun Q."/>
        </authorList>
    </citation>
    <scope>NUCLEOTIDE SEQUENCE</scope>
    <source>
        <strain evidence="1">YIM B02566</strain>
    </source>
</reference>
<keyword evidence="2" id="KW-1185">Reference proteome</keyword>
<evidence type="ECO:0000313" key="1">
    <source>
        <dbReference type="EMBL" id="MBK1865785.1"/>
    </source>
</evidence>
<sequence>MSDRLPWDDIGVPTRDYTVRKIAAASSIPLFWGRDTLGRCLIIIELEGDFAEDFRRGVVEFHGINVDLRDSDAPQQQRLVLTLDRTVDQDLFFGLCQTLINTLAPATTSVQALAMALAHIRRWRAFLAARKSRHLSDEEVRGLWAELQYMRALYAGRLTTAETVDGWTGADMRQQDFIFDNIAVEVKSLHGRDRNSVRISSEDQLATVVDDLFLVTHRLTVAADTAGAVSLNALVELVEGELGDADVLEQFSQKLADFGYLPIAAYDTPEFVVADRQTYRVEGDFPRLVRAELPSGIVRVSYEIELEAMKDFQVSNDEVLKGD</sequence>
<comment type="caution">
    <text evidence="1">The sequence shown here is derived from an EMBL/GenBank/DDBJ whole genome shotgun (WGS) entry which is preliminary data.</text>
</comment>
<protein>
    <submittedName>
        <fullName evidence="1">PD-(D/E)XK motif protein</fullName>
    </submittedName>
</protein>
<name>A0ACC5QZG6_9HYPH</name>
<organism evidence="1 2">
    <name type="scientific">Taklimakanibacter albus</name>
    <dbReference type="NCBI Taxonomy" id="2800327"/>
    <lineage>
        <taxon>Bacteria</taxon>
        <taxon>Pseudomonadati</taxon>
        <taxon>Pseudomonadota</taxon>
        <taxon>Alphaproteobacteria</taxon>
        <taxon>Hyphomicrobiales</taxon>
        <taxon>Aestuariivirgaceae</taxon>
        <taxon>Taklimakanibacter</taxon>
    </lineage>
</organism>
<accession>A0ACC5QZG6</accession>
<evidence type="ECO:0000313" key="2">
    <source>
        <dbReference type="Proteomes" id="UP000616151"/>
    </source>
</evidence>